<dbReference type="GO" id="GO:0005886">
    <property type="term" value="C:plasma membrane"/>
    <property type="evidence" value="ECO:0007669"/>
    <property type="project" value="UniProtKB-SubCell"/>
</dbReference>
<dbReference type="InterPro" id="IPR050545">
    <property type="entry name" value="Mycobact_MmpL"/>
</dbReference>
<keyword evidence="4 6" id="KW-1133">Transmembrane helix</keyword>
<feature type="transmembrane region" description="Helical" evidence="6">
    <location>
        <begin position="749"/>
        <end position="770"/>
    </location>
</feature>
<keyword evidence="3 6" id="KW-0812">Transmembrane</keyword>
<dbReference type="InterPro" id="IPR004869">
    <property type="entry name" value="MMPL_dom"/>
</dbReference>
<organism evidence="8 9">
    <name type="scientific">Segatella oris</name>
    <dbReference type="NCBI Taxonomy" id="28135"/>
    <lineage>
        <taxon>Bacteria</taxon>
        <taxon>Pseudomonadati</taxon>
        <taxon>Bacteroidota</taxon>
        <taxon>Bacteroidia</taxon>
        <taxon>Bacteroidales</taxon>
        <taxon>Prevotellaceae</taxon>
        <taxon>Segatella</taxon>
    </lineage>
</organism>
<dbReference type="PANTHER" id="PTHR33406">
    <property type="entry name" value="MEMBRANE PROTEIN MJ1562-RELATED"/>
    <property type="match status" value="1"/>
</dbReference>
<evidence type="ECO:0000256" key="1">
    <source>
        <dbReference type="ARBA" id="ARBA00004651"/>
    </source>
</evidence>
<evidence type="ECO:0000256" key="6">
    <source>
        <dbReference type="SAM" id="Phobius"/>
    </source>
</evidence>
<evidence type="ECO:0000256" key="3">
    <source>
        <dbReference type="ARBA" id="ARBA00022692"/>
    </source>
</evidence>
<keyword evidence="5 6" id="KW-0472">Membrane</keyword>
<dbReference type="EMBL" id="LR134384">
    <property type="protein sequence ID" value="VEH15259.1"/>
    <property type="molecule type" value="Genomic_DNA"/>
</dbReference>
<evidence type="ECO:0000256" key="5">
    <source>
        <dbReference type="ARBA" id="ARBA00023136"/>
    </source>
</evidence>
<evidence type="ECO:0000259" key="7">
    <source>
        <dbReference type="Pfam" id="PF03176"/>
    </source>
</evidence>
<feature type="transmembrane region" description="Helical" evidence="6">
    <location>
        <begin position="21"/>
        <end position="39"/>
    </location>
</feature>
<feature type="transmembrane region" description="Helical" evidence="6">
    <location>
        <begin position="331"/>
        <end position="354"/>
    </location>
</feature>
<feature type="transmembrane region" description="Helical" evidence="6">
    <location>
        <begin position="420"/>
        <end position="443"/>
    </location>
</feature>
<dbReference type="SUPFAM" id="SSF82866">
    <property type="entry name" value="Multidrug efflux transporter AcrB transmembrane domain"/>
    <property type="match status" value="2"/>
</dbReference>
<dbReference type="Gene3D" id="1.20.1640.10">
    <property type="entry name" value="Multidrug efflux transporter AcrB transmembrane domain"/>
    <property type="match status" value="2"/>
</dbReference>
<dbReference type="Proteomes" id="UP000274578">
    <property type="component" value="Chromosome 1"/>
</dbReference>
<feature type="transmembrane region" description="Helical" evidence="6">
    <location>
        <begin position="289"/>
        <end position="310"/>
    </location>
</feature>
<evidence type="ECO:0000256" key="2">
    <source>
        <dbReference type="ARBA" id="ARBA00022475"/>
    </source>
</evidence>
<dbReference type="GeneID" id="85012103"/>
<feature type="transmembrane region" description="Helical" evidence="6">
    <location>
        <begin position="647"/>
        <end position="667"/>
    </location>
</feature>
<protein>
    <submittedName>
        <fullName evidence="8">Predicted exporter</fullName>
    </submittedName>
</protein>
<evidence type="ECO:0000313" key="8">
    <source>
        <dbReference type="EMBL" id="VEH15259.1"/>
    </source>
</evidence>
<feature type="domain" description="Membrane transport protein MMPL" evidence="7">
    <location>
        <begin position="110"/>
        <end position="386"/>
    </location>
</feature>
<feature type="transmembrane region" description="Helical" evidence="6">
    <location>
        <begin position="715"/>
        <end position="737"/>
    </location>
</feature>
<evidence type="ECO:0000313" key="9">
    <source>
        <dbReference type="Proteomes" id="UP000274578"/>
    </source>
</evidence>
<feature type="transmembrane region" description="Helical" evidence="6">
    <location>
        <begin position="233"/>
        <end position="251"/>
    </location>
</feature>
<dbReference type="AlphaFoldDB" id="A0A448L5J9"/>
<feature type="transmembrane region" description="Helical" evidence="6">
    <location>
        <begin position="360"/>
        <end position="383"/>
    </location>
</feature>
<keyword evidence="2" id="KW-1003">Cell membrane</keyword>
<feature type="transmembrane region" description="Helical" evidence="6">
    <location>
        <begin position="258"/>
        <end position="283"/>
    </location>
</feature>
<accession>A0A448L5J9</accession>
<sequence>MRINSINKIFGKMTMWILKHRLLVVISFIGILAFSFVGMKRIMMKTSFDDYFIKDDPMLIKTNEFKSIFGNDYYVAVLVNNDNIFSHESLKLIRELSNELVDSLSYAEKVTSLTDLEFMVGNDDGMQIEQIVPEDIPIDKQGLQAIKEKAYSKPHIASKLVSKDGKMTWILVKLRPFPEEQEWKKSSDLAPDMLTGKETEHIINKDKYKSLSPNAAGMPYLNYEKFVFLKGEMGRLMLFAVIAAIIVMFFVTRSIRGVISPILTTISGIILGFGIIGWSGLYIDMSTSMIAVILTFACSVAYNIHLYSLFKTHFLQTGKRRESIIASLEGTGWGVTLACVTTVAAMMSFLAMKIVPMKAIGINTTLCLLSVLLTCLFITPIILSFGKNKPPHVNISKSIEVFLGDRFEKMGGFICRNHRSIVIISVIITIFCGIGMCFIEPAFDLEKTVGKKVPYANRFLELCNTELGSMYSYDLMIVLPNEGDAKKPENLEKLERLSQIANSYTLTKRHNSILDIIKDMNYTLNGNNTDFYKIPDNPDMIAQLLLLYENAGGTESEYWMDYAYRRLRLQIEIKSYNSNEAEKEMKNIQIEAKKMYPNAHVSTVGNLPQFTVMQQYVERGQMWSMLLSILIIGIILLIVFKSWKVGLVGMIPNLAPAIIVGGIMGWLDYPLDMMTASIIPMILGIAVDDTIHFINHGHLEYSLTGNYDVSINKTFRIEGIAIVMSTVVISATFAGFISSDAIQMKNWGLLAILGMVSALLADLFLTPVLFKYLHLFGVEKKDPLNTTLKINKQ</sequence>
<dbReference type="Pfam" id="PF03176">
    <property type="entry name" value="MMPL"/>
    <property type="match status" value="2"/>
</dbReference>
<feature type="domain" description="Membrane transport protein MMPL" evidence="7">
    <location>
        <begin position="567"/>
        <end position="772"/>
    </location>
</feature>
<dbReference type="PANTHER" id="PTHR33406:SF13">
    <property type="entry name" value="MEMBRANE PROTEIN YDFJ"/>
    <property type="match status" value="1"/>
</dbReference>
<dbReference type="RefSeq" id="WP_018920048.1">
    <property type="nucleotide sequence ID" value="NZ_LR134384.1"/>
</dbReference>
<gene>
    <name evidence="8" type="ORF">NCTC13071_01257</name>
</gene>
<reference evidence="8 9" key="1">
    <citation type="submission" date="2018-12" db="EMBL/GenBank/DDBJ databases">
        <authorList>
            <consortium name="Pathogen Informatics"/>
        </authorList>
    </citation>
    <scope>NUCLEOTIDE SEQUENCE [LARGE SCALE GENOMIC DNA]</scope>
    <source>
        <strain evidence="8 9">NCTC13071</strain>
    </source>
</reference>
<name>A0A448L5J9_9BACT</name>
<evidence type="ECO:0000256" key="4">
    <source>
        <dbReference type="ARBA" id="ARBA00022989"/>
    </source>
</evidence>
<comment type="subcellular location">
    <subcellularLocation>
        <location evidence="1">Cell membrane</location>
        <topology evidence="1">Multi-pass membrane protein</topology>
    </subcellularLocation>
</comment>
<proteinExistence type="predicted"/>
<dbReference type="KEGG" id="poc:NCTC13071_01257"/>
<feature type="transmembrane region" description="Helical" evidence="6">
    <location>
        <begin position="622"/>
        <end position="640"/>
    </location>
</feature>